<gene>
    <name evidence="9" type="ORF">SAMN05216202_2279</name>
</gene>
<dbReference type="STRING" id="46679.SAMN05216202_2279"/>
<dbReference type="InterPro" id="IPR002155">
    <property type="entry name" value="Thiolase"/>
</dbReference>
<feature type="domain" description="Thiolase C-terminal" evidence="8">
    <location>
        <begin position="273"/>
        <end position="394"/>
    </location>
</feature>
<comment type="catalytic activity">
    <reaction evidence="4">
        <text>succinyl-CoA + acetyl-CoA = 3-oxoadipyl-CoA + CoA</text>
        <dbReference type="Rhea" id="RHEA:19481"/>
        <dbReference type="ChEBI" id="CHEBI:57287"/>
        <dbReference type="ChEBI" id="CHEBI:57288"/>
        <dbReference type="ChEBI" id="CHEBI:57292"/>
        <dbReference type="ChEBI" id="CHEBI:57348"/>
        <dbReference type="EC" id="2.3.1.174"/>
    </reaction>
</comment>
<dbReference type="InterPro" id="IPR016039">
    <property type="entry name" value="Thiolase-like"/>
</dbReference>
<evidence type="ECO:0000256" key="5">
    <source>
        <dbReference type="PIRSR" id="PIRSR000429-1"/>
    </source>
</evidence>
<dbReference type="AlphaFoldDB" id="A0A1H2MSJ8"/>
<dbReference type="InterPro" id="IPR020617">
    <property type="entry name" value="Thiolase_C"/>
</dbReference>
<evidence type="ECO:0000256" key="4">
    <source>
        <dbReference type="ARBA" id="ARBA00048527"/>
    </source>
</evidence>
<dbReference type="Pfam" id="PF02803">
    <property type="entry name" value="Thiolase_C"/>
    <property type="match status" value="1"/>
</dbReference>
<dbReference type="InterPro" id="IPR020616">
    <property type="entry name" value="Thiolase_N"/>
</dbReference>
<dbReference type="Pfam" id="PF00108">
    <property type="entry name" value="Thiolase_N"/>
    <property type="match status" value="1"/>
</dbReference>
<evidence type="ECO:0000256" key="3">
    <source>
        <dbReference type="ARBA" id="ARBA00023315"/>
    </source>
</evidence>
<dbReference type="GO" id="GO:0033812">
    <property type="term" value="F:3-oxoadipyl-CoA thiolase activity"/>
    <property type="evidence" value="ECO:0007669"/>
    <property type="project" value="UniProtKB-EC"/>
</dbReference>
<name>A0A1H2MSJ8_9PSED</name>
<dbReference type="RefSeq" id="WP_084376524.1">
    <property type="nucleotide sequence ID" value="NZ_LS483433.1"/>
</dbReference>
<evidence type="ECO:0000313" key="10">
    <source>
        <dbReference type="Proteomes" id="UP000198600"/>
    </source>
</evidence>
<dbReference type="Gene3D" id="3.40.47.10">
    <property type="match status" value="2"/>
</dbReference>
<evidence type="ECO:0000256" key="1">
    <source>
        <dbReference type="ARBA" id="ARBA00010982"/>
    </source>
</evidence>
<dbReference type="FunFam" id="3.40.47.10:FF:000010">
    <property type="entry name" value="Acetyl-CoA acetyltransferase (Thiolase)"/>
    <property type="match status" value="1"/>
</dbReference>
<dbReference type="GO" id="GO:0044281">
    <property type="term" value="P:small molecule metabolic process"/>
    <property type="evidence" value="ECO:0007669"/>
    <property type="project" value="UniProtKB-ARBA"/>
</dbReference>
<reference evidence="10" key="1">
    <citation type="submission" date="2016-10" db="EMBL/GenBank/DDBJ databases">
        <authorList>
            <person name="Varghese N."/>
            <person name="Submissions S."/>
        </authorList>
    </citation>
    <scope>NUCLEOTIDE SEQUENCE [LARGE SCALE GENOMIC DNA]</scope>
    <source>
        <strain evidence="10">LMG 2223</strain>
    </source>
</reference>
<dbReference type="Proteomes" id="UP000198600">
    <property type="component" value="Chromosome I"/>
</dbReference>
<accession>A0A1H2MSJ8</accession>
<feature type="domain" description="Thiolase N-terminal" evidence="7">
    <location>
        <begin position="8"/>
        <end position="266"/>
    </location>
</feature>
<dbReference type="PANTHER" id="PTHR18919:SF138">
    <property type="entry name" value="ACETYL-COA C-ACETYLTRANSFERASE"/>
    <property type="match status" value="1"/>
</dbReference>
<dbReference type="EMBL" id="LT629802">
    <property type="protein sequence ID" value="SDU96052.1"/>
    <property type="molecule type" value="Genomic_DNA"/>
</dbReference>
<keyword evidence="2 6" id="KW-0808">Transferase</keyword>
<evidence type="ECO:0000256" key="2">
    <source>
        <dbReference type="ARBA" id="ARBA00022679"/>
    </source>
</evidence>
<evidence type="ECO:0000256" key="6">
    <source>
        <dbReference type="RuleBase" id="RU003557"/>
    </source>
</evidence>
<keyword evidence="10" id="KW-1185">Reference proteome</keyword>
<dbReference type="OrthoDB" id="9764638at2"/>
<organism evidence="9 10">
    <name type="scientific">Pseudomonas mucidolens</name>
    <dbReference type="NCBI Taxonomy" id="46679"/>
    <lineage>
        <taxon>Bacteria</taxon>
        <taxon>Pseudomonadati</taxon>
        <taxon>Pseudomonadota</taxon>
        <taxon>Gammaproteobacteria</taxon>
        <taxon>Pseudomonadales</taxon>
        <taxon>Pseudomonadaceae</taxon>
        <taxon>Pseudomonas</taxon>
    </lineage>
</organism>
<dbReference type="InterPro" id="IPR020610">
    <property type="entry name" value="Thiolase_AS"/>
</dbReference>
<evidence type="ECO:0000259" key="7">
    <source>
        <dbReference type="Pfam" id="PF00108"/>
    </source>
</evidence>
<feature type="active site" description="Acyl-thioester intermediate" evidence="5">
    <location>
        <position position="92"/>
    </location>
</feature>
<evidence type="ECO:0000259" key="8">
    <source>
        <dbReference type="Pfam" id="PF02803"/>
    </source>
</evidence>
<dbReference type="NCBIfam" id="TIGR01930">
    <property type="entry name" value="AcCoA-C-Actrans"/>
    <property type="match status" value="1"/>
</dbReference>
<keyword evidence="3 6" id="KW-0012">Acyltransferase</keyword>
<proteinExistence type="inferred from homology"/>
<feature type="active site" description="Proton acceptor" evidence="5">
    <location>
        <position position="382"/>
    </location>
</feature>
<dbReference type="PIRSF" id="PIRSF000429">
    <property type="entry name" value="Ac-CoA_Ac_transf"/>
    <property type="match status" value="1"/>
</dbReference>
<dbReference type="PANTHER" id="PTHR18919">
    <property type="entry name" value="ACETYL-COA C-ACYLTRANSFERASE"/>
    <property type="match status" value="1"/>
</dbReference>
<comment type="similarity">
    <text evidence="1 6">Belongs to the thiolase-like superfamily. Thiolase family.</text>
</comment>
<dbReference type="CDD" id="cd00751">
    <property type="entry name" value="thiolase"/>
    <property type="match status" value="1"/>
</dbReference>
<feature type="active site" description="Proton acceptor" evidence="5">
    <location>
        <position position="352"/>
    </location>
</feature>
<evidence type="ECO:0000313" key="9">
    <source>
        <dbReference type="EMBL" id="SDU96052.1"/>
    </source>
</evidence>
<sequence length="397" mass="41316">MTQNHDPIVIVSAVRTPMGGFQGELSGLTAPQLGAAAIRAAVERAGIASDAVDEVLFGCVLPAGLGQAPARQAALGAGLDKSTRCTTLNKMCGSGMQATILAHDLLLAGSVDAVIAGGMESMSNAPYLLDRARGGYRMGHGRVLDHMFLDGLEDAYDKGRLMGTFAEDCAERNGFSREAQDAFAIASLTRAQQAIKEGSFSAEIVPVQVTVGKEQKTVTHDEQPPKARLDKIASLKPAFREGGTVTAANSSSISDGAAALLLMRQSEAQKRGLKPLAVIHGHAAFADEPGLFPVAPVGAIRKLLSKTAWQLDDVDLFEINEAFAVVSLVTMSKLEIAHDKVNIHGGACALGHPIGASGARILVTLLSALRQKGLKRGVAAICIGGGEATAMAVECLY</sequence>
<dbReference type="PROSITE" id="PS00099">
    <property type="entry name" value="THIOLASE_3"/>
    <property type="match status" value="1"/>
</dbReference>
<dbReference type="SUPFAM" id="SSF53901">
    <property type="entry name" value="Thiolase-like"/>
    <property type="match status" value="2"/>
</dbReference>
<protein>
    <submittedName>
        <fullName evidence="9">Acetyl-CoA C-acetyltransferase</fullName>
    </submittedName>
</protein>